<feature type="domain" description="Transposase IS200-like" evidence="1">
    <location>
        <begin position="10"/>
        <end position="131"/>
    </location>
</feature>
<dbReference type="GO" id="GO:0006313">
    <property type="term" value="P:DNA transposition"/>
    <property type="evidence" value="ECO:0007669"/>
    <property type="project" value="InterPro"/>
</dbReference>
<protein>
    <submittedName>
        <fullName evidence="2">IS200/IS605 family transposase</fullName>
    </submittedName>
</protein>
<sequence length="143" mass="16748">MQMRLSGHSAYRTQYHIVIVTKYRRRALNPVKFRQVADYHIREIAGAIDGVEVQELNIQPDHVHMMVIIPPQYSVSKVVEIIKSQSTRRIRKEIPWLDKVYYATPALWTVGYFVSTVGIDEEIIRRYVKYQTEQDSGQAKLDL</sequence>
<dbReference type="SMART" id="SM01321">
    <property type="entry name" value="Y1_Tnp"/>
    <property type="match status" value="1"/>
</dbReference>
<dbReference type="Gene3D" id="3.30.70.1290">
    <property type="entry name" value="Transposase IS200-like"/>
    <property type="match status" value="1"/>
</dbReference>
<evidence type="ECO:0000259" key="1">
    <source>
        <dbReference type="SMART" id="SM01321"/>
    </source>
</evidence>
<dbReference type="PANTHER" id="PTHR33360:SF2">
    <property type="entry name" value="TRANSPOSASE FOR INSERTION SEQUENCE ELEMENT IS200"/>
    <property type="match status" value="1"/>
</dbReference>
<dbReference type="InterPro" id="IPR036515">
    <property type="entry name" value="Transposase_17_sf"/>
</dbReference>
<name>A0A2M8KP45_9BACT</name>
<dbReference type="InterPro" id="IPR002686">
    <property type="entry name" value="Transposase_17"/>
</dbReference>
<organism evidence="2 3">
    <name type="scientific">Candidatus Roizmanbacteria bacterium CG10_big_fil_rev_8_21_14_0_10_39_12</name>
    <dbReference type="NCBI Taxonomy" id="1974852"/>
    <lineage>
        <taxon>Bacteria</taxon>
        <taxon>Candidatus Roizmaniibacteriota</taxon>
    </lineage>
</organism>
<comment type="caution">
    <text evidence="2">The sequence shown here is derived from an EMBL/GenBank/DDBJ whole genome shotgun (WGS) entry which is preliminary data.</text>
</comment>
<dbReference type="AlphaFoldDB" id="A0A2M8KP45"/>
<dbReference type="SUPFAM" id="SSF143422">
    <property type="entry name" value="Transposase IS200-like"/>
    <property type="match status" value="1"/>
</dbReference>
<dbReference type="Proteomes" id="UP000230222">
    <property type="component" value="Unassembled WGS sequence"/>
</dbReference>
<dbReference type="Pfam" id="PF01797">
    <property type="entry name" value="Y1_Tnp"/>
    <property type="match status" value="1"/>
</dbReference>
<accession>A0A2M8KP45</accession>
<dbReference type="EMBL" id="PFEC01000059">
    <property type="protein sequence ID" value="PJE61683.1"/>
    <property type="molecule type" value="Genomic_DNA"/>
</dbReference>
<dbReference type="GO" id="GO:0004803">
    <property type="term" value="F:transposase activity"/>
    <property type="evidence" value="ECO:0007669"/>
    <property type="project" value="InterPro"/>
</dbReference>
<gene>
    <name evidence="2" type="ORF">COU87_03315</name>
</gene>
<dbReference type="GO" id="GO:0003677">
    <property type="term" value="F:DNA binding"/>
    <property type="evidence" value="ECO:0007669"/>
    <property type="project" value="InterPro"/>
</dbReference>
<dbReference type="PANTHER" id="PTHR33360">
    <property type="entry name" value="TRANSPOSASE FOR INSERTION SEQUENCE ELEMENT IS200"/>
    <property type="match status" value="1"/>
</dbReference>
<evidence type="ECO:0000313" key="2">
    <source>
        <dbReference type="EMBL" id="PJE61683.1"/>
    </source>
</evidence>
<proteinExistence type="predicted"/>
<reference evidence="3" key="1">
    <citation type="submission" date="2017-09" db="EMBL/GenBank/DDBJ databases">
        <title>Depth-based differentiation of microbial function through sediment-hosted aquifers and enrichment of novel symbionts in the deep terrestrial subsurface.</title>
        <authorList>
            <person name="Probst A.J."/>
            <person name="Ladd B."/>
            <person name="Jarett J.K."/>
            <person name="Geller-Mcgrath D.E."/>
            <person name="Sieber C.M.K."/>
            <person name="Emerson J.B."/>
            <person name="Anantharaman K."/>
            <person name="Thomas B.C."/>
            <person name="Malmstrom R."/>
            <person name="Stieglmeier M."/>
            <person name="Klingl A."/>
            <person name="Woyke T."/>
            <person name="Ryan C.M."/>
            <person name="Banfield J.F."/>
        </authorList>
    </citation>
    <scope>NUCLEOTIDE SEQUENCE [LARGE SCALE GENOMIC DNA]</scope>
</reference>
<dbReference type="NCBIfam" id="NF033573">
    <property type="entry name" value="transpos_IS200"/>
    <property type="match status" value="1"/>
</dbReference>
<evidence type="ECO:0000313" key="3">
    <source>
        <dbReference type="Proteomes" id="UP000230222"/>
    </source>
</evidence>